<dbReference type="PROSITE" id="PS52016">
    <property type="entry name" value="TONB_DEPENDENT_REC_3"/>
    <property type="match status" value="1"/>
</dbReference>
<evidence type="ECO:0000256" key="11">
    <source>
        <dbReference type="PROSITE-ProRule" id="PRU01360"/>
    </source>
</evidence>
<accession>A0A0R2SIW4</accession>
<dbReference type="Pfam" id="PF00593">
    <property type="entry name" value="TonB_dep_Rec_b-barrel"/>
    <property type="match status" value="1"/>
</dbReference>
<evidence type="ECO:0000256" key="12">
    <source>
        <dbReference type="RuleBase" id="RU003357"/>
    </source>
</evidence>
<dbReference type="InterPro" id="IPR036942">
    <property type="entry name" value="Beta-barrel_TonB_sf"/>
</dbReference>
<comment type="caution">
    <text evidence="16">The sequence shown here is derived from an EMBL/GenBank/DDBJ whole genome shotgun (WGS) entry which is preliminary data.</text>
</comment>
<evidence type="ECO:0000259" key="14">
    <source>
        <dbReference type="Pfam" id="PF00593"/>
    </source>
</evidence>
<sequence length="960" mass="104691">MQHRSKFATQLMGAAALFSATSFAGQVFAQDGQRRIEEVVVSAERREASIQDTSISITALTGDNLEDFGIRNQEDLQNFIPATTIQPYDSTIRGVGRNFRALGGDPGVATYTQGIYSEDLITATAATFWDVGRIEVLRGPQGTLYGRNAVGGAINILYNEPGFEKDFAFKSIVGNFGTKEAYGMINTPLIEDKLAMRVNFSLRDRDGIVEEIGGQTGDVDGLGTDNGAIQFKWTPTEDLEFNYRQNFLNVDRSFGGANGAGLVVLNEGGEDNRITDALVPGYRFIDTNNTDQANYLQSNFYDSSKPILNFNHPVTGAVGQAQRNRAGIDFGDFDGMQNAAASLDGFGYTSQASADRYNNCVFPGDVSGSDLCAASDGLNYEKIINTSTQFSASWTVTDSLELVYLYGDTVLSYKRNTDDDNTASKFHDRQFYVNHEADYTSHELQAFYDLNDRVTITSGIFGYDALIDQRGDFYSSVGESRMTDPYQDNTAISAGMSAATGIPQGLSASTLAFGGRPMVSLNSAKLSCSVASPAASCSPNNGGNNLQTSAWYGDDGSNPDLNVVNGIQSAASDLLYATQTKREAFAAYTQAAIELNEKFTLTLGIRYAEDKLMSEENLWRYSETGAAPGGFLGLYGGLAQVNITNGGLIQGDDGTYTPTAKATNGGIPFALSVYRPFERTDKKTTGRINLDWDINDSTMMYFSATSGYRAGGYSLVYFSQTPTYDPEELIAYEIGYKSQLLDDTLQLNASLYMYDYSSIHTFTTEVNTLGSTSTSVLAAGGAEVLGLEAELLWLASDNLTLGGNFSFTPSEYTESFLISDTSNANIPGSLYPEFETLTQDIKGNGLIQVPEKKFTGWASYNKPLAGGDSIEFFSVYSWMDDVYYSPFEEQSEMAPAYGRVDARVTWRSGEGKWAMTGFVNNVLDDIGHLQIMRTGEAEFFRHNSTTTAPRMYGLELSYTY</sequence>
<evidence type="ECO:0000256" key="7">
    <source>
        <dbReference type="ARBA" id="ARBA00023065"/>
    </source>
</evidence>
<dbReference type="EMBL" id="LIBB01000062">
    <property type="protein sequence ID" value="KRO72538.1"/>
    <property type="molecule type" value="Genomic_DNA"/>
</dbReference>
<dbReference type="Pfam" id="PF07715">
    <property type="entry name" value="Plug"/>
    <property type="match status" value="1"/>
</dbReference>
<gene>
    <name evidence="16" type="ORF">ABR69_10955</name>
</gene>
<feature type="domain" description="TonB-dependent receptor-like beta-barrel" evidence="14">
    <location>
        <begin position="408"/>
        <end position="922"/>
    </location>
</feature>
<dbReference type="Gene3D" id="2.40.170.20">
    <property type="entry name" value="TonB-dependent receptor, beta-barrel domain"/>
    <property type="match status" value="2"/>
</dbReference>
<evidence type="ECO:0000313" key="16">
    <source>
        <dbReference type="EMBL" id="KRO72538.1"/>
    </source>
</evidence>
<protein>
    <recommendedName>
        <fullName evidence="18">TonB-dependent receptor plug domain-containing protein</fullName>
    </recommendedName>
</protein>
<keyword evidence="6" id="KW-0408">Iron</keyword>
<dbReference type="PANTHER" id="PTHR32552:SF81">
    <property type="entry name" value="TONB-DEPENDENT OUTER MEMBRANE RECEPTOR"/>
    <property type="match status" value="1"/>
</dbReference>
<keyword evidence="10 11" id="KW-0998">Cell outer membrane</keyword>
<proteinExistence type="inferred from homology"/>
<keyword evidence="3 11" id="KW-1134">Transmembrane beta strand</keyword>
<comment type="similarity">
    <text evidence="11 12">Belongs to the TonB-dependent receptor family.</text>
</comment>
<evidence type="ECO:0008006" key="18">
    <source>
        <dbReference type="Google" id="ProtNLM"/>
    </source>
</evidence>
<evidence type="ECO:0000256" key="5">
    <source>
        <dbReference type="ARBA" id="ARBA00022692"/>
    </source>
</evidence>
<keyword evidence="9 11" id="KW-0472">Membrane</keyword>
<evidence type="ECO:0000313" key="17">
    <source>
        <dbReference type="Proteomes" id="UP000051934"/>
    </source>
</evidence>
<evidence type="ECO:0000256" key="9">
    <source>
        <dbReference type="ARBA" id="ARBA00023136"/>
    </source>
</evidence>
<evidence type="ECO:0000256" key="2">
    <source>
        <dbReference type="ARBA" id="ARBA00022448"/>
    </source>
</evidence>
<evidence type="ECO:0000256" key="3">
    <source>
        <dbReference type="ARBA" id="ARBA00022452"/>
    </source>
</evidence>
<keyword evidence="13" id="KW-0732">Signal</keyword>
<dbReference type="InterPro" id="IPR000531">
    <property type="entry name" value="Beta-barrel_TonB"/>
</dbReference>
<evidence type="ECO:0000256" key="1">
    <source>
        <dbReference type="ARBA" id="ARBA00004571"/>
    </source>
</evidence>
<dbReference type="Proteomes" id="UP000051934">
    <property type="component" value="Unassembled WGS sequence"/>
</dbReference>
<dbReference type="SUPFAM" id="SSF56935">
    <property type="entry name" value="Porins"/>
    <property type="match status" value="1"/>
</dbReference>
<dbReference type="InterPro" id="IPR012910">
    <property type="entry name" value="Plug_dom"/>
</dbReference>
<keyword evidence="5 11" id="KW-0812">Transmembrane</keyword>
<evidence type="ECO:0000256" key="13">
    <source>
        <dbReference type="SAM" id="SignalP"/>
    </source>
</evidence>
<reference evidence="16 17" key="1">
    <citation type="submission" date="2015-10" db="EMBL/GenBank/DDBJ databases">
        <title>Metagenome-Assembled Genomes uncover a global brackish microbiome.</title>
        <authorList>
            <person name="Hugerth L.W."/>
            <person name="Larsson J."/>
            <person name="Alneberg J."/>
            <person name="Lindh M.V."/>
            <person name="Legrand C."/>
            <person name="Pinhassi J."/>
            <person name="Andersson A.F."/>
        </authorList>
    </citation>
    <scope>NUCLEOTIDE SEQUENCE [LARGE SCALE GENOMIC DNA]</scope>
    <source>
        <strain evidence="16">BACL4 MAG-120507-bin80</strain>
    </source>
</reference>
<dbReference type="PANTHER" id="PTHR32552">
    <property type="entry name" value="FERRICHROME IRON RECEPTOR-RELATED"/>
    <property type="match status" value="1"/>
</dbReference>
<evidence type="ECO:0000256" key="6">
    <source>
        <dbReference type="ARBA" id="ARBA00023004"/>
    </source>
</evidence>
<dbReference type="GO" id="GO:0009279">
    <property type="term" value="C:cell outer membrane"/>
    <property type="evidence" value="ECO:0007669"/>
    <property type="project" value="UniProtKB-SubCell"/>
</dbReference>
<name>A0A0R2SIW4_9GAMM</name>
<keyword evidence="4" id="KW-0410">Iron transport</keyword>
<evidence type="ECO:0000256" key="10">
    <source>
        <dbReference type="ARBA" id="ARBA00023237"/>
    </source>
</evidence>
<feature type="signal peptide" evidence="13">
    <location>
        <begin position="1"/>
        <end position="29"/>
    </location>
</feature>
<dbReference type="AlphaFoldDB" id="A0A0R2SIW4"/>
<feature type="chain" id="PRO_5006423736" description="TonB-dependent receptor plug domain-containing protein" evidence="13">
    <location>
        <begin position="30"/>
        <end position="960"/>
    </location>
</feature>
<organism evidence="16 17">
    <name type="scientific">OM182 bacterium BACL3 MAG-120507-bin80</name>
    <dbReference type="NCBI Taxonomy" id="1655577"/>
    <lineage>
        <taxon>Bacteria</taxon>
        <taxon>Pseudomonadati</taxon>
        <taxon>Pseudomonadota</taxon>
        <taxon>Gammaproteobacteria</taxon>
        <taxon>OMG group</taxon>
        <taxon>OM182 clade</taxon>
    </lineage>
</organism>
<feature type="domain" description="TonB-dependent receptor plug" evidence="15">
    <location>
        <begin position="50"/>
        <end position="153"/>
    </location>
</feature>
<keyword evidence="2 11" id="KW-0813">Transport</keyword>
<keyword evidence="7" id="KW-0406">Ion transport</keyword>
<evidence type="ECO:0000256" key="8">
    <source>
        <dbReference type="ARBA" id="ARBA00023077"/>
    </source>
</evidence>
<dbReference type="GO" id="GO:0006826">
    <property type="term" value="P:iron ion transport"/>
    <property type="evidence" value="ECO:0007669"/>
    <property type="project" value="UniProtKB-KW"/>
</dbReference>
<keyword evidence="8 12" id="KW-0798">TonB box</keyword>
<evidence type="ECO:0000256" key="4">
    <source>
        <dbReference type="ARBA" id="ARBA00022496"/>
    </source>
</evidence>
<evidence type="ECO:0000259" key="15">
    <source>
        <dbReference type="Pfam" id="PF07715"/>
    </source>
</evidence>
<dbReference type="InterPro" id="IPR039426">
    <property type="entry name" value="TonB-dep_rcpt-like"/>
</dbReference>
<comment type="subcellular location">
    <subcellularLocation>
        <location evidence="1 11">Cell outer membrane</location>
        <topology evidence="1 11">Multi-pass membrane protein</topology>
    </subcellularLocation>
</comment>